<organism evidence="5 6">
    <name type="scientific">Pedobacter rhizosphaerae</name>
    <dbReference type="NCBI Taxonomy" id="390241"/>
    <lineage>
        <taxon>Bacteria</taxon>
        <taxon>Pseudomonadati</taxon>
        <taxon>Bacteroidota</taxon>
        <taxon>Sphingobacteriia</taxon>
        <taxon>Sphingobacteriales</taxon>
        <taxon>Sphingobacteriaceae</taxon>
        <taxon>Pedobacter</taxon>
    </lineage>
</organism>
<dbReference type="Pfam" id="PF12833">
    <property type="entry name" value="HTH_18"/>
    <property type="match status" value="1"/>
</dbReference>
<keyword evidence="6" id="KW-1185">Reference proteome</keyword>
<dbReference type="STRING" id="390241.SAMN04488023_10922"/>
<dbReference type="InterPro" id="IPR018060">
    <property type="entry name" value="HTH_AraC"/>
</dbReference>
<dbReference type="AlphaFoldDB" id="A0A1H9P4V4"/>
<dbReference type="EMBL" id="FOGG01000009">
    <property type="protein sequence ID" value="SER42859.1"/>
    <property type="molecule type" value="Genomic_DNA"/>
</dbReference>
<proteinExistence type="predicted"/>
<evidence type="ECO:0000256" key="1">
    <source>
        <dbReference type="ARBA" id="ARBA00023015"/>
    </source>
</evidence>
<keyword evidence="3" id="KW-0804">Transcription</keyword>
<evidence type="ECO:0000256" key="2">
    <source>
        <dbReference type="ARBA" id="ARBA00023125"/>
    </source>
</evidence>
<sequence length="261" mass="29830">MVELELLKGTYTKGVALQAGYPMRILVIKEGNGILSMNSGDYALFGGRIFFIPEEGLVRLEGKIEFGYWLSFSSAIYAEFLLQHLDPAAKNLFLSLTFRDLGKEESVKTYSLLEQLKREIANKKDVQFLSQYISLFLGYSAGLDGYLTALTLDQLQQVMRFRAILEQYYKTEKNTAFYAKGMGLSLHKFNTFLSEVMNKTFSNLIKDRVMREAEELLINSEYSIDEIAEILGFTKAENFNNTFKRYKGVSAIKFSKLAYQV</sequence>
<dbReference type="InterPro" id="IPR009057">
    <property type="entry name" value="Homeodomain-like_sf"/>
</dbReference>
<evidence type="ECO:0000313" key="5">
    <source>
        <dbReference type="EMBL" id="SER42859.1"/>
    </source>
</evidence>
<dbReference type="OrthoDB" id="751487at2"/>
<dbReference type="SMART" id="SM00342">
    <property type="entry name" value="HTH_ARAC"/>
    <property type="match status" value="1"/>
</dbReference>
<keyword evidence="1" id="KW-0805">Transcription regulation</keyword>
<dbReference type="GO" id="GO:0043565">
    <property type="term" value="F:sequence-specific DNA binding"/>
    <property type="evidence" value="ECO:0007669"/>
    <property type="project" value="InterPro"/>
</dbReference>
<protein>
    <submittedName>
        <fullName evidence="5">AraC-type DNA-binding protein</fullName>
    </submittedName>
</protein>
<dbReference type="Gene3D" id="1.10.10.60">
    <property type="entry name" value="Homeodomain-like"/>
    <property type="match status" value="1"/>
</dbReference>
<evidence type="ECO:0000259" key="4">
    <source>
        <dbReference type="PROSITE" id="PS01124"/>
    </source>
</evidence>
<evidence type="ECO:0000313" key="6">
    <source>
        <dbReference type="Proteomes" id="UP000199572"/>
    </source>
</evidence>
<dbReference type="Proteomes" id="UP000199572">
    <property type="component" value="Unassembled WGS sequence"/>
</dbReference>
<dbReference type="PANTHER" id="PTHR43280">
    <property type="entry name" value="ARAC-FAMILY TRANSCRIPTIONAL REGULATOR"/>
    <property type="match status" value="1"/>
</dbReference>
<gene>
    <name evidence="5" type="ORF">SAMN04488023_10922</name>
</gene>
<dbReference type="GO" id="GO:0003700">
    <property type="term" value="F:DNA-binding transcription factor activity"/>
    <property type="evidence" value="ECO:0007669"/>
    <property type="project" value="InterPro"/>
</dbReference>
<dbReference type="PANTHER" id="PTHR43280:SF32">
    <property type="entry name" value="TRANSCRIPTIONAL REGULATORY PROTEIN"/>
    <property type="match status" value="1"/>
</dbReference>
<name>A0A1H9P4V4_9SPHI</name>
<evidence type="ECO:0000256" key="3">
    <source>
        <dbReference type="ARBA" id="ARBA00023163"/>
    </source>
</evidence>
<dbReference type="RefSeq" id="WP_090883702.1">
    <property type="nucleotide sequence ID" value="NZ_FOGG01000009.1"/>
</dbReference>
<dbReference type="SUPFAM" id="SSF46689">
    <property type="entry name" value="Homeodomain-like"/>
    <property type="match status" value="1"/>
</dbReference>
<feature type="domain" description="HTH araC/xylS-type" evidence="4">
    <location>
        <begin position="159"/>
        <end position="257"/>
    </location>
</feature>
<reference evidence="5 6" key="1">
    <citation type="submission" date="2016-10" db="EMBL/GenBank/DDBJ databases">
        <authorList>
            <person name="de Groot N.N."/>
        </authorList>
    </citation>
    <scope>NUCLEOTIDE SEQUENCE [LARGE SCALE GENOMIC DNA]</scope>
    <source>
        <strain evidence="5 6">DSM 18610</strain>
    </source>
</reference>
<dbReference type="PROSITE" id="PS01124">
    <property type="entry name" value="HTH_ARAC_FAMILY_2"/>
    <property type="match status" value="1"/>
</dbReference>
<accession>A0A1H9P4V4</accession>
<keyword evidence="2 5" id="KW-0238">DNA-binding</keyword>